<dbReference type="InterPro" id="IPR053146">
    <property type="entry name" value="QDO-like"/>
</dbReference>
<evidence type="ECO:0000256" key="1">
    <source>
        <dbReference type="SAM" id="MobiDB-lite"/>
    </source>
</evidence>
<evidence type="ECO:0000313" key="4">
    <source>
        <dbReference type="Proteomes" id="UP001199469"/>
    </source>
</evidence>
<dbReference type="RefSeq" id="WP_230740630.1">
    <property type="nucleotide sequence ID" value="NZ_JAJNDB010000010.1"/>
</dbReference>
<dbReference type="InterPro" id="IPR014710">
    <property type="entry name" value="RmlC-like_jellyroll"/>
</dbReference>
<gene>
    <name evidence="3" type="ORF">LQ327_32255</name>
</gene>
<feature type="region of interest" description="Disordered" evidence="1">
    <location>
        <begin position="32"/>
        <end position="52"/>
    </location>
</feature>
<feature type="domain" description="Cupin type-2" evidence="2">
    <location>
        <begin position="43"/>
        <end position="105"/>
    </location>
</feature>
<sequence length="157" mass="17158">MAQMQSAVDAGDLWWFLDSLIAIRADKSQTGGKLAVSENWTPRGGGSPLHTHSQEDETFLVLDGELHFWLGDETFQQGTGGLAFLPRSRQHAFSVTSETAHFMVIMTPGGFEDFYRTGRRATEPTFPPGPATQEDFKRAMDMAVSLGTSIDGPPPTP</sequence>
<protein>
    <submittedName>
        <fullName evidence="3">Cupin domain-containing protein</fullName>
    </submittedName>
</protein>
<dbReference type="Gene3D" id="2.60.120.10">
    <property type="entry name" value="Jelly Rolls"/>
    <property type="match status" value="1"/>
</dbReference>
<accession>A0ABS8PIH4</accession>
<keyword evidence="4" id="KW-1185">Reference proteome</keyword>
<dbReference type="Proteomes" id="UP001199469">
    <property type="component" value="Unassembled WGS sequence"/>
</dbReference>
<proteinExistence type="predicted"/>
<dbReference type="EMBL" id="JAJNDB010000010">
    <property type="protein sequence ID" value="MCD2198055.1"/>
    <property type="molecule type" value="Genomic_DNA"/>
</dbReference>
<evidence type="ECO:0000313" key="3">
    <source>
        <dbReference type="EMBL" id="MCD2198055.1"/>
    </source>
</evidence>
<evidence type="ECO:0000259" key="2">
    <source>
        <dbReference type="Pfam" id="PF07883"/>
    </source>
</evidence>
<name>A0ABS8PIH4_9PSEU</name>
<dbReference type="PANTHER" id="PTHR36440">
    <property type="entry name" value="PUTATIVE (AFU_ORTHOLOGUE AFUA_8G07350)-RELATED"/>
    <property type="match status" value="1"/>
</dbReference>
<dbReference type="SUPFAM" id="SSF51182">
    <property type="entry name" value="RmlC-like cupins"/>
    <property type="match status" value="1"/>
</dbReference>
<comment type="caution">
    <text evidence="3">The sequence shown here is derived from an EMBL/GenBank/DDBJ whole genome shotgun (WGS) entry which is preliminary data.</text>
</comment>
<dbReference type="Pfam" id="PF07883">
    <property type="entry name" value="Cupin_2"/>
    <property type="match status" value="1"/>
</dbReference>
<dbReference type="PANTHER" id="PTHR36440:SF1">
    <property type="entry name" value="PUTATIVE (AFU_ORTHOLOGUE AFUA_8G07350)-RELATED"/>
    <property type="match status" value="1"/>
</dbReference>
<dbReference type="InterPro" id="IPR013096">
    <property type="entry name" value="Cupin_2"/>
</dbReference>
<reference evidence="3 4" key="1">
    <citation type="submission" date="2021-11" db="EMBL/GenBank/DDBJ databases">
        <title>Draft genome sequence of Actinomycetospora sp. SF1 isolated from the rhizosphere soil.</title>
        <authorList>
            <person name="Duangmal K."/>
            <person name="Chantavorakit T."/>
        </authorList>
    </citation>
    <scope>NUCLEOTIDE SEQUENCE [LARGE SCALE GENOMIC DNA]</scope>
    <source>
        <strain evidence="3 4">TBRC 5722</strain>
    </source>
</reference>
<dbReference type="InterPro" id="IPR011051">
    <property type="entry name" value="RmlC_Cupin_sf"/>
</dbReference>
<organism evidence="3 4">
    <name type="scientific">Actinomycetospora endophytica</name>
    <dbReference type="NCBI Taxonomy" id="2291215"/>
    <lineage>
        <taxon>Bacteria</taxon>
        <taxon>Bacillati</taxon>
        <taxon>Actinomycetota</taxon>
        <taxon>Actinomycetes</taxon>
        <taxon>Pseudonocardiales</taxon>
        <taxon>Pseudonocardiaceae</taxon>
        <taxon>Actinomycetospora</taxon>
    </lineage>
</organism>